<dbReference type="Proteomes" id="UP000551758">
    <property type="component" value="Unassembled WGS sequence"/>
</dbReference>
<keyword evidence="1" id="KW-0472">Membrane</keyword>
<keyword evidence="3" id="KW-1185">Reference proteome</keyword>
<reference evidence="2 3" key="1">
    <citation type="journal article" date="2020" name="Mol. Biol. Evol.">
        <title>Interspecific Gene Flow and the Evolution of Specialization in Black and White Rhinoceros.</title>
        <authorList>
            <person name="Moodley Y."/>
            <person name="Westbury M.V."/>
            <person name="Russo I.M."/>
            <person name="Gopalakrishnan S."/>
            <person name="Rakotoarivelo A."/>
            <person name="Olsen R.A."/>
            <person name="Prost S."/>
            <person name="Tunstall T."/>
            <person name="Ryder O.A."/>
            <person name="Dalen L."/>
            <person name="Bruford M.W."/>
        </authorList>
    </citation>
    <scope>NUCLEOTIDE SEQUENCE [LARGE SCALE GENOMIC DNA]</scope>
    <source>
        <strain evidence="2">SBR-YM</strain>
        <tissue evidence="2">Skin</tissue>
    </source>
</reference>
<evidence type="ECO:0000313" key="3">
    <source>
        <dbReference type="Proteomes" id="UP000551758"/>
    </source>
</evidence>
<proteinExistence type="predicted"/>
<dbReference type="EMBL" id="JACDTQ010002339">
    <property type="protein sequence ID" value="KAF5919402.1"/>
    <property type="molecule type" value="Genomic_DNA"/>
</dbReference>
<keyword evidence="1" id="KW-0812">Transmembrane</keyword>
<protein>
    <submittedName>
        <fullName evidence="2">Uncharacterized protein</fullName>
    </submittedName>
</protein>
<gene>
    <name evidence="2" type="ORF">HPG69_009883</name>
</gene>
<evidence type="ECO:0000256" key="1">
    <source>
        <dbReference type="SAM" id="Phobius"/>
    </source>
</evidence>
<dbReference type="AlphaFoldDB" id="A0A7J7EUA7"/>
<accession>A0A7J7EUA7</accession>
<keyword evidence="1" id="KW-1133">Transmembrane helix</keyword>
<feature type="transmembrane region" description="Helical" evidence="1">
    <location>
        <begin position="43"/>
        <end position="64"/>
    </location>
</feature>
<name>A0A7J7EUA7_DICBM</name>
<organism evidence="2 3">
    <name type="scientific">Diceros bicornis minor</name>
    <name type="common">South-central black rhinoceros</name>
    <dbReference type="NCBI Taxonomy" id="77932"/>
    <lineage>
        <taxon>Eukaryota</taxon>
        <taxon>Metazoa</taxon>
        <taxon>Chordata</taxon>
        <taxon>Craniata</taxon>
        <taxon>Vertebrata</taxon>
        <taxon>Euteleostomi</taxon>
        <taxon>Mammalia</taxon>
        <taxon>Eutheria</taxon>
        <taxon>Laurasiatheria</taxon>
        <taxon>Perissodactyla</taxon>
        <taxon>Rhinocerotidae</taxon>
        <taxon>Diceros</taxon>
    </lineage>
</organism>
<comment type="caution">
    <text evidence="2">The sequence shown here is derived from an EMBL/GenBank/DDBJ whole genome shotgun (WGS) entry which is preliminary data.</text>
</comment>
<sequence>MTDPRLWPRCDDDDKDRMTMAFRKCHPDTRSTHSRMLCHQRPMAWASLLKTAVILWLLLSSASLTPTWGQTKIPLET</sequence>
<evidence type="ECO:0000313" key="2">
    <source>
        <dbReference type="EMBL" id="KAF5919402.1"/>
    </source>
</evidence>